<dbReference type="VEuPathDB" id="CryptoDB:Cvel_18712"/>
<gene>
    <name evidence="3" type="ORF">Cvel_18712</name>
</gene>
<feature type="signal peptide" evidence="2">
    <location>
        <begin position="1"/>
        <end position="20"/>
    </location>
</feature>
<evidence type="ECO:0000313" key="3">
    <source>
        <dbReference type="EMBL" id="CEM18230.1"/>
    </source>
</evidence>
<feature type="compositionally biased region" description="Pro residues" evidence="1">
    <location>
        <begin position="95"/>
        <end position="105"/>
    </location>
</feature>
<feature type="region of interest" description="Disordered" evidence="1">
    <location>
        <begin position="211"/>
        <end position="254"/>
    </location>
</feature>
<feature type="chain" id="PRO_5005189248" evidence="2">
    <location>
        <begin position="21"/>
        <end position="338"/>
    </location>
</feature>
<name>A0A0G4FTI4_9ALVE</name>
<accession>A0A0G4FTI4</accession>
<dbReference type="PANTHER" id="PTHR35180">
    <property type="entry name" value="PROTEIN CBG06219"/>
    <property type="match status" value="1"/>
</dbReference>
<dbReference type="EMBL" id="CDMZ01000626">
    <property type="protein sequence ID" value="CEM18230.1"/>
    <property type="molecule type" value="Genomic_DNA"/>
</dbReference>
<evidence type="ECO:0000256" key="1">
    <source>
        <dbReference type="SAM" id="MobiDB-lite"/>
    </source>
</evidence>
<organism evidence="3">
    <name type="scientific">Chromera velia CCMP2878</name>
    <dbReference type="NCBI Taxonomy" id="1169474"/>
    <lineage>
        <taxon>Eukaryota</taxon>
        <taxon>Sar</taxon>
        <taxon>Alveolata</taxon>
        <taxon>Colpodellida</taxon>
        <taxon>Chromeraceae</taxon>
        <taxon>Chromera</taxon>
    </lineage>
</organism>
<protein>
    <submittedName>
        <fullName evidence="3">Uncharacterized protein</fullName>
    </submittedName>
</protein>
<feature type="compositionally biased region" description="Basic and acidic residues" evidence="1">
    <location>
        <begin position="125"/>
        <end position="153"/>
    </location>
</feature>
<evidence type="ECO:0000256" key="2">
    <source>
        <dbReference type="SAM" id="SignalP"/>
    </source>
</evidence>
<sequence length="338" mass="35847">MNMSPMLLCVFILLLSAASGDRSPTERQLQGAVGDCYVVGKAPFCNASCSNCAEGDTCASSNYLYGAKCWSGSKVLCCKASSGRLLQAPTTLPDQPSPLHPPPLPETLSEAEMEKRQSNGPGESTNKDPDTTTEGKEKQETEADAHEEESRKLQNDNCYVIGSAPFCQGKCSDCNGSDSCVNSDYYYGARCWSGKKVLCCTSGSSAGRVLLESSEVPPETEKATEKETESGSHTDSQKTHKMEEAKANKESKKAETDHAVPFPLLSDQEAAVFPSAALRSLQQPGDGCYVVGASPFCAGKCSQCTSNGDTCADSNYKWGAQCLFGKKVLCCKASSSSG</sequence>
<feature type="compositionally biased region" description="Basic and acidic residues" evidence="1">
    <location>
        <begin position="219"/>
        <end position="254"/>
    </location>
</feature>
<dbReference type="PANTHER" id="PTHR35180:SF4">
    <property type="entry name" value="PROTEIN CBG06219"/>
    <property type="match status" value="1"/>
</dbReference>
<feature type="region of interest" description="Disordered" evidence="1">
    <location>
        <begin position="89"/>
        <end position="153"/>
    </location>
</feature>
<proteinExistence type="predicted"/>
<keyword evidence="2" id="KW-0732">Signal</keyword>
<dbReference type="AlphaFoldDB" id="A0A0G4FTI4"/>
<reference evidence="3" key="1">
    <citation type="submission" date="2014-11" db="EMBL/GenBank/DDBJ databases">
        <authorList>
            <person name="Otto D Thomas"/>
            <person name="Naeem Raeece"/>
        </authorList>
    </citation>
    <scope>NUCLEOTIDE SEQUENCE</scope>
</reference>